<keyword evidence="5" id="KW-0812">Transmembrane</keyword>
<protein>
    <submittedName>
        <fullName evidence="6">Uncharacterized protein</fullName>
    </submittedName>
</protein>
<dbReference type="GO" id="GO:0032259">
    <property type="term" value="P:methylation"/>
    <property type="evidence" value="ECO:0007669"/>
    <property type="project" value="UniProtKB-KW"/>
</dbReference>
<dbReference type="PANTHER" id="PTHR13610:SF18">
    <property type="entry name" value="SI:DKEY-190G11.3"/>
    <property type="match status" value="1"/>
</dbReference>
<dbReference type="GO" id="GO:1905706">
    <property type="term" value="P:regulation of mitochondrial ATP synthesis coupled proton transport"/>
    <property type="evidence" value="ECO:0007669"/>
    <property type="project" value="TreeGrafter"/>
</dbReference>
<sequence length="210" mass="23840">MILLNKTTKFLYDDKSNHRLSWLVSGITASVYGLWAMFVFPGFRKVPWRLKVPYLPSSTTQTDNVINLLRGRKGKLVDLGSGDGRLVFGAAPLGFQCTGYELNPILITWAKTKALLLGISHNQATFVKKNFWEVDLSQYNNVTAFLAPGVMETLEDKLIAELRDDARVIVCRFPCPRWIPTCSEGVGLDQVWAYDIMHLKKSFLPKKKHY</sequence>
<dbReference type="GO" id="GO:0016279">
    <property type="term" value="F:protein-lysine N-methyltransferase activity"/>
    <property type="evidence" value="ECO:0007669"/>
    <property type="project" value="InterPro"/>
</dbReference>
<evidence type="ECO:0000256" key="4">
    <source>
        <dbReference type="ARBA" id="ARBA00022691"/>
    </source>
</evidence>
<dbReference type="InterPro" id="IPR029063">
    <property type="entry name" value="SAM-dependent_MTases_sf"/>
</dbReference>
<dbReference type="Gene3D" id="3.40.50.150">
    <property type="entry name" value="Vaccinia Virus protein VP39"/>
    <property type="match status" value="1"/>
</dbReference>
<dbReference type="SUPFAM" id="SSF53335">
    <property type="entry name" value="S-adenosyl-L-methionine-dependent methyltransferases"/>
    <property type="match status" value="1"/>
</dbReference>
<dbReference type="PANTHER" id="PTHR13610">
    <property type="entry name" value="METHYLTRANSFERASE DOMAIN-CONTAINING PROTEIN"/>
    <property type="match status" value="1"/>
</dbReference>
<dbReference type="InterPro" id="IPR026170">
    <property type="entry name" value="FAM173A/B"/>
</dbReference>
<evidence type="ECO:0000256" key="5">
    <source>
        <dbReference type="SAM" id="Phobius"/>
    </source>
</evidence>
<evidence type="ECO:0000256" key="3">
    <source>
        <dbReference type="ARBA" id="ARBA00022679"/>
    </source>
</evidence>
<evidence type="ECO:0000313" key="6">
    <source>
        <dbReference type="EMBL" id="KAG8456595.1"/>
    </source>
</evidence>
<keyword evidence="5" id="KW-1133">Transmembrane helix</keyword>
<dbReference type="OrthoDB" id="66144at2759"/>
<keyword evidence="3" id="KW-0808">Transferase</keyword>
<keyword evidence="5" id="KW-0472">Membrane</keyword>
<gene>
    <name evidence="6" type="ORF">GDO86_002392</name>
</gene>
<name>A0A8T2KGQ2_9PIPI</name>
<comment type="similarity">
    <text evidence="1">Belongs to the ANT/ATPSC lysine N-methyltransferase family.</text>
</comment>
<dbReference type="AlphaFoldDB" id="A0A8T2KGQ2"/>
<organism evidence="6 7">
    <name type="scientific">Hymenochirus boettgeri</name>
    <name type="common">Congo dwarf clawed frog</name>
    <dbReference type="NCBI Taxonomy" id="247094"/>
    <lineage>
        <taxon>Eukaryota</taxon>
        <taxon>Metazoa</taxon>
        <taxon>Chordata</taxon>
        <taxon>Craniata</taxon>
        <taxon>Vertebrata</taxon>
        <taxon>Euteleostomi</taxon>
        <taxon>Amphibia</taxon>
        <taxon>Batrachia</taxon>
        <taxon>Anura</taxon>
        <taxon>Pipoidea</taxon>
        <taxon>Pipidae</taxon>
        <taxon>Pipinae</taxon>
        <taxon>Hymenochirus</taxon>
    </lineage>
</organism>
<feature type="transmembrane region" description="Helical" evidence="5">
    <location>
        <begin position="20"/>
        <end position="40"/>
    </location>
</feature>
<reference evidence="6" key="1">
    <citation type="thesis" date="2020" institute="ProQuest LLC" country="789 East Eisenhower Parkway, Ann Arbor, MI, USA">
        <title>Comparative Genomics and Chromosome Evolution.</title>
        <authorList>
            <person name="Mudd A.B."/>
        </authorList>
    </citation>
    <scope>NUCLEOTIDE SEQUENCE</scope>
    <source>
        <strain evidence="6">Female2</strain>
        <tissue evidence="6">Blood</tissue>
    </source>
</reference>
<dbReference type="EMBL" id="JAACNH010000001">
    <property type="protein sequence ID" value="KAG8456594.1"/>
    <property type="molecule type" value="Genomic_DNA"/>
</dbReference>
<accession>A0A8T2KGQ2</accession>
<proteinExistence type="inferred from homology"/>
<keyword evidence="2" id="KW-0489">Methyltransferase</keyword>
<evidence type="ECO:0000313" key="7">
    <source>
        <dbReference type="Proteomes" id="UP000812440"/>
    </source>
</evidence>
<dbReference type="GO" id="GO:0005739">
    <property type="term" value="C:mitochondrion"/>
    <property type="evidence" value="ECO:0007669"/>
    <property type="project" value="TreeGrafter"/>
</dbReference>
<evidence type="ECO:0000256" key="2">
    <source>
        <dbReference type="ARBA" id="ARBA00022603"/>
    </source>
</evidence>
<keyword evidence="7" id="KW-1185">Reference proteome</keyword>
<comment type="caution">
    <text evidence="6">The sequence shown here is derived from an EMBL/GenBank/DDBJ whole genome shotgun (WGS) entry which is preliminary data.</text>
</comment>
<keyword evidence="4" id="KW-0949">S-adenosyl-L-methionine</keyword>
<dbReference type="Proteomes" id="UP000812440">
    <property type="component" value="Chromosome 1"/>
</dbReference>
<evidence type="ECO:0000256" key="1">
    <source>
        <dbReference type="ARBA" id="ARBA00010633"/>
    </source>
</evidence>
<dbReference type="EMBL" id="JAACNH010000001">
    <property type="protein sequence ID" value="KAG8456595.1"/>
    <property type="molecule type" value="Genomic_DNA"/>
</dbReference>